<feature type="non-terminal residue" evidence="2">
    <location>
        <position position="102"/>
    </location>
</feature>
<feature type="transmembrane region" description="Helical" evidence="1">
    <location>
        <begin position="20"/>
        <end position="37"/>
    </location>
</feature>
<reference evidence="2" key="1">
    <citation type="submission" date="2021-07" db="EMBL/GenBank/DDBJ databases">
        <authorList>
            <person name="Catto M.A."/>
            <person name="Jacobson A."/>
            <person name="Kennedy G."/>
            <person name="Labadie P."/>
            <person name="Hunt B.G."/>
            <person name="Srinivasan R."/>
        </authorList>
    </citation>
    <scope>NUCLEOTIDE SEQUENCE</scope>
    <source>
        <strain evidence="2">PL_HMW_Pooled</strain>
        <tissue evidence="2">Head</tissue>
    </source>
</reference>
<dbReference type="Proteomes" id="UP001219518">
    <property type="component" value="Unassembled WGS sequence"/>
</dbReference>
<name>A0AAE1GU77_9NEOP</name>
<keyword evidence="1" id="KW-0812">Transmembrane</keyword>
<keyword evidence="3" id="KW-1185">Reference proteome</keyword>
<gene>
    <name evidence="2" type="ORF">KUF71_019137</name>
</gene>
<keyword evidence="1" id="KW-1133">Transmembrane helix</keyword>
<organism evidence="2 3">
    <name type="scientific">Frankliniella fusca</name>
    <dbReference type="NCBI Taxonomy" id="407009"/>
    <lineage>
        <taxon>Eukaryota</taxon>
        <taxon>Metazoa</taxon>
        <taxon>Ecdysozoa</taxon>
        <taxon>Arthropoda</taxon>
        <taxon>Hexapoda</taxon>
        <taxon>Insecta</taxon>
        <taxon>Pterygota</taxon>
        <taxon>Neoptera</taxon>
        <taxon>Paraneoptera</taxon>
        <taxon>Thysanoptera</taxon>
        <taxon>Terebrantia</taxon>
        <taxon>Thripoidea</taxon>
        <taxon>Thripidae</taxon>
        <taxon>Frankliniella</taxon>
    </lineage>
</organism>
<protein>
    <submittedName>
        <fullName evidence="2">Rho guanine nucleotide exchange factor 11</fullName>
    </submittedName>
</protein>
<comment type="caution">
    <text evidence="2">The sequence shown here is derived from an EMBL/GenBank/DDBJ whole genome shotgun (WGS) entry which is preliminary data.</text>
</comment>
<evidence type="ECO:0000313" key="3">
    <source>
        <dbReference type="Proteomes" id="UP001219518"/>
    </source>
</evidence>
<keyword evidence="1" id="KW-0472">Membrane</keyword>
<reference evidence="2" key="2">
    <citation type="journal article" date="2023" name="BMC Genomics">
        <title>Pest status, molecular evolution, and epigenetic factors derived from the genome assembly of Frankliniella fusca, a thysanopteran phytovirus vector.</title>
        <authorList>
            <person name="Catto M.A."/>
            <person name="Labadie P.E."/>
            <person name="Jacobson A.L."/>
            <person name="Kennedy G.G."/>
            <person name="Srinivasan R."/>
            <person name="Hunt B.G."/>
        </authorList>
    </citation>
    <scope>NUCLEOTIDE SEQUENCE</scope>
    <source>
        <strain evidence="2">PL_HMW_Pooled</strain>
    </source>
</reference>
<evidence type="ECO:0000313" key="2">
    <source>
        <dbReference type="EMBL" id="KAK3908881.1"/>
    </source>
</evidence>
<dbReference type="EMBL" id="JAHWGI010000083">
    <property type="protein sequence ID" value="KAK3908881.1"/>
    <property type="molecule type" value="Genomic_DNA"/>
</dbReference>
<evidence type="ECO:0000256" key="1">
    <source>
        <dbReference type="SAM" id="Phobius"/>
    </source>
</evidence>
<sequence length="102" mass="10708">MAQDESGPERACPCLHQAPLSVSSIVILISFGILIAMDKHIRRRCSSALLFGAARRRCSSALLVGAALRRCSSALNVGAALRRCSSALLVGGALRRCSSALL</sequence>
<accession>A0AAE1GU77</accession>
<dbReference type="AlphaFoldDB" id="A0AAE1GU77"/>
<proteinExistence type="predicted"/>